<evidence type="ECO:0000313" key="1">
    <source>
        <dbReference type="EMBL" id="GAG86556.1"/>
    </source>
</evidence>
<comment type="caution">
    <text evidence="1">The sequence shown here is derived from an EMBL/GenBank/DDBJ whole genome shotgun (WGS) entry which is preliminary data.</text>
</comment>
<feature type="non-terminal residue" evidence="1">
    <location>
        <position position="1"/>
    </location>
</feature>
<proteinExistence type="predicted"/>
<dbReference type="EMBL" id="BART01016816">
    <property type="protein sequence ID" value="GAG86556.1"/>
    <property type="molecule type" value="Genomic_DNA"/>
</dbReference>
<organism evidence="1">
    <name type="scientific">marine sediment metagenome</name>
    <dbReference type="NCBI Taxonomy" id="412755"/>
    <lineage>
        <taxon>unclassified sequences</taxon>
        <taxon>metagenomes</taxon>
        <taxon>ecological metagenomes</taxon>
    </lineage>
</organism>
<gene>
    <name evidence="1" type="ORF">S01H4_32224</name>
</gene>
<dbReference type="AlphaFoldDB" id="X1CQM9"/>
<sequence>TQEKSLFETLIGDDADVSNVVNSLVDVEQIVKRMNIEKEIAEVGEQATNTIRMMMGFGHSIGSVYAATEGFDKQLKILNLDLFDSQRVWDDLTGALDTFDSTASGIEYTIAQLTIEQNNLKCRLTTLK</sequence>
<reference evidence="1" key="1">
    <citation type="journal article" date="2014" name="Front. Microbiol.">
        <title>High frequency of phylogenetically diverse reductive dehalogenase-homologous genes in deep subseafloor sedimentary metagenomes.</title>
        <authorList>
            <person name="Kawai M."/>
            <person name="Futagami T."/>
            <person name="Toyoda A."/>
            <person name="Takaki Y."/>
            <person name="Nishi S."/>
            <person name="Hori S."/>
            <person name="Arai W."/>
            <person name="Tsubouchi T."/>
            <person name="Morono Y."/>
            <person name="Uchiyama I."/>
            <person name="Ito T."/>
            <person name="Fujiyama A."/>
            <person name="Inagaki F."/>
            <person name="Takami H."/>
        </authorList>
    </citation>
    <scope>NUCLEOTIDE SEQUENCE</scope>
    <source>
        <strain evidence="1">Expedition CK06-06</strain>
    </source>
</reference>
<accession>X1CQM9</accession>
<name>X1CQM9_9ZZZZ</name>
<protein>
    <submittedName>
        <fullName evidence="1">Uncharacterized protein</fullName>
    </submittedName>
</protein>